<dbReference type="EMBL" id="GEDG01011622">
    <property type="protein sequence ID" value="JAP27015.1"/>
    <property type="molecule type" value="Transcribed_RNA"/>
</dbReference>
<reference evidence="1" key="1">
    <citation type="submission" date="2015-12" db="EMBL/GenBank/DDBJ databases">
        <title>Gene expression during late stages of embryo sac development: a critical building block for successful pollen-pistil interactions.</title>
        <authorList>
            <person name="Liu Y."/>
            <person name="Joly V."/>
            <person name="Sabar M."/>
            <person name="Matton D.P."/>
        </authorList>
    </citation>
    <scope>NUCLEOTIDE SEQUENCE</scope>
</reference>
<accession>A0A0V0I3V5</accession>
<proteinExistence type="predicted"/>
<name>A0A0V0I3V5_SOLCH</name>
<evidence type="ECO:0000313" key="1">
    <source>
        <dbReference type="EMBL" id="JAP27015.1"/>
    </source>
</evidence>
<organism evidence="1">
    <name type="scientific">Solanum chacoense</name>
    <name type="common">Chaco potato</name>
    <dbReference type="NCBI Taxonomy" id="4108"/>
    <lineage>
        <taxon>Eukaryota</taxon>
        <taxon>Viridiplantae</taxon>
        <taxon>Streptophyta</taxon>
        <taxon>Embryophyta</taxon>
        <taxon>Tracheophyta</taxon>
        <taxon>Spermatophyta</taxon>
        <taxon>Magnoliopsida</taxon>
        <taxon>eudicotyledons</taxon>
        <taxon>Gunneridae</taxon>
        <taxon>Pentapetalae</taxon>
        <taxon>asterids</taxon>
        <taxon>lamiids</taxon>
        <taxon>Solanales</taxon>
        <taxon>Solanaceae</taxon>
        <taxon>Solanoideae</taxon>
        <taxon>Solaneae</taxon>
        <taxon>Solanum</taxon>
    </lineage>
</organism>
<protein>
    <submittedName>
        <fullName evidence="1">Putative ovule protein</fullName>
    </submittedName>
</protein>
<dbReference type="AlphaFoldDB" id="A0A0V0I3V5"/>
<sequence length="140" mass="16737">MDMLRSNFLWQGNKDKRGIHLVKWKMLTLNKQQGQLGIKNLRKQNQSLLMEWLWRYSNENKSLLKRVIKEKYGEDHAWKIKTVNTVFGVSVWKTIRNLWQIFSNNIGWSQNFSLGRQLVRIWPPQTSIPRCFLTESTTKS</sequence>